<evidence type="ECO:0000313" key="2">
    <source>
        <dbReference type="EMBL" id="KAL2631826.1"/>
    </source>
</evidence>
<dbReference type="Proteomes" id="UP001605036">
    <property type="component" value="Unassembled WGS sequence"/>
</dbReference>
<feature type="compositionally biased region" description="Gly residues" evidence="1">
    <location>
        <begin position="459"/>
        <end position="471"/>
    </location>
</feature>
<feature type="compositionally biased region" description="Low complexity" evidence="1">
    <location>
        <begin position="425"/>
        <end position="434"/>
    </location>
</feature>
<feature type="region of interest" description="Disordered" evidence="1">
    <location>
        <begin position="209"/>
        <end position="312"/>
    </location>
</feature>
<gene>
    <name evidence="2" type="ORF">R1flu_016512</name>
</gene>
<feature type="compositionally biased region" description="Acidic residues" evidence="1">
    <location>
        <begin position="15"/>
        <end position="33"/>
    </location>
</feature>
<accession>A0ABD1YM26</accession>
<feature type="compositionally biased region" description="Polar residues" evidence="1">
    <location>
        <begin position="253"/>
        <end position="268"/>
    </location>
</feature>
<keyword evidence="3" id="KW-1185">Reference proteome</keyword>
<dbReference type="AlphaFoldDB" id="A0ABD1YM26"/>
<feature type="compositionally biased region" description="Polar residues" evidence="1">
    <location>
        <begin position="403"/>
        <end position="417"/>
    </location>
</feature>
<feature type="region of interest" description="Disordered" evidence="1">
    <location>
        <begin position="403"/>
        <end position="475"/>
    </location>
</feature>
<proteinExistence type="predicted"/>
<evidence type="ECO:0000313" key="3">
    <source>
        <dbReference type="Proteomes" id="UP001605036"/>
    </source>
</evidence>
<comment type="caution">
    <text evidence="2">The sequence shown here is derived from an EMBL/GenBank/DDBJ whole genome shotgun (WGS) entry which is preliminary data.</text>
</comment>
<evidence type="ECO:0000256" key="1">
    <source>
        <dbReference type="SAM" id="MobiDB-lite"/>
    </source>
</evidence>
<name>A0ABD1YM26_9MARC</name>
<feature type="compositionally biased region" description="Acidic residues" evidence="1">
    <location>
        <begin position="288"/>
        <end position="307"/>
    </location>
</feature>
<dbReference type="EMBL" id="JBHFFA010000004">
    <property type="protein sequence ID" value="KAL2631826.1"/>
    <property type="molecule type" value="Genomic_DNA"/>
</dbReference>
<sequence length="551" mass="61482">MRRLKSWRTIPAGGEGEEEEGGDEEEGEPEEGTSVDAPAREARPAALRPPKGRKKKAAPYHGTTYFTLEERNYWESYLLTEKMLNPKFKGRQINKEMHEEFRKSGKDPDDRVFKTKLKSVTDNFLYSTRKYPKSARQIAEAVGAYNKIAVANNAPPYDPSNADMNNKEWCVLAANTISQLESDRCGKIERGEVPPTDYDAREQADMNERLQAEDRRSGTETAQAQRPTRHGQPATPVIQQRQQEHDSRKRQAPASSPRVTPSDNTLANRRQMDPETRGTYRSSGADVDSSESDDNSAPDPFDFDFDSQQDTMDSERVQRGLFLGPNSVASLSENLLNVRLNTQDEAIQKSPVIKRFKELSRYQEHPRPTELLVPLLHSSDSEGGDDDINELLASLLATEKQLLRSQSPPGKASSGQSGRPGGFHPPDGGASPQSSGGGGGGSPLGRDSPGGPASSPGWPYGGGGGGDGGGGDYEEEDRINENRRAAAVYLTMHDTIYKEYPDVVRLIRWPSRILEFNAWVKRRWPEMYLFIRWPRLMPPSYSDMNLYDLLY</sequence>
<organism evidence="2 3">
    <name type="scientific">Riccia fluitans</name>
    <dbReference type="NCBI Taxonomy" id="41844"/>
    <lineage>
        <taxon>Eukaryota</taxon>
        <taxon>Viridiplantae</taxon>
        <taxon>Streptophyta</taxon>
        <taxon>Embryophyta</taxon>
        <taxon>Marchantiophyta</taxon>
        <taxon>Marchantiopsida</taxon>
        <taxon>Marchantiidae</taxon>
        <taxon>Marchantiales</taxon>
        <taxon>Ricciaceae</taxon>
        <taxon>Riccia</taxon>
    </lineage>
</organism>
<feature type="compositionally biased region" description="Basic and acidic residues" evidence="1">
    <location>
        <begin position="209"/>
        <end position="218"/>
    </location>
</feature>
<feature type="region of interest" description="Disordered" evidence="1">
    <location>
        <begin position="1"/>
        <end position="61"/>
    </location>
</feature>
<protein>
    <submittedName>
        <fullName evidence="2">Uncharacterized protein</fullName>
    </submittedName>
</protein>
<feature type="compositionally biased region" description="Low complexity" evidence="1">
    <location>
        <begin position="444"/>
        <end position="458"/>
    </location>
</feature>
<reference evidence="2 3" key="1">
    <citation type="submission" date="2024-09" db="EMBL/GenBank/DDBJ databases">
        <title>Chromosome-scale assembly of Riccia fluitans.</title>
        <authorList>
            <person name="Paukszto L."/>
            <person name="Sawicki J."/>
            <person name="Karawczyk K."/>
            <person name="Piernik-Szablinska J."/>
            <person name="Szczecinska M."/>
            <person name="Mazdziarz M."/>
        </authorList>
    </citation>
    <scope>NUCLEOTIDE SEQUENCE [LARGE SCALE GENOMIC DNA]</scope>
    <source>
        <strain evidence="2">Rf_01</strain>
        <tissue evidence="2">Aerial parts of the thallus</tissue>
    </source>
</reference>